<keyword evidence="1" id="KW-1133">Transmembrane helix</keyword>
<feature type="transmembrane region" description="Helical" evidence="1">
    <location>
        <begin position="936"/>
        <end position="953"/>
    </location>
</feature>
<name>A0A9D2P1B9_9FIRM</name>
<reference evidence="2" key="2">
    <citation type="submission" date="2021-04" db="EMBL/GenBank/DDBJ databases">
        <authorList>
            <person name="Gilroy R."/>
        </authorList>
    </citation>
    <scope>NUCLEOTIDE SEQUENCE</scope>
    <source>
        <strain evidence="2">CHK186-1790</strain>
    </source>
</reference>
<evidence type="ECO:0000313" key="2">
    <source>
        <dbReference type="EMBL" id="HJC41797.1"/>
    </source>
</evidence>
<dbReference type="Gene3D" id="3.30.70.1440">
    <property type="entry name" value="Multidrug efflux transporter AcrB pore domain"/>
    <property type="match status" value="1"/>
</dbReference>
<dbReference type="InterPro" id="IPR001036">
    <property type="entry name" value="Acrflvin-R"/>
</dbReference>
<comment type="caution">
    <text evidence="2">The sequence shown here is derived from an EMBL/GenBank/DDBJ whole genome shotgun (WGS) entry which is preliminary data.</text>
</comment>
<feature type="transmembrane region" description="Helical" evidence="1">
    <location>
        <begin position="329"/>
        <end position="348"/>
    </location>
</feature>
<keyword evidence="1" id="KW-0812">Transmembrane</keyword>
<dbReference type="AlphaFoldDB" id="A0A9D2P1B9"/>
<dbReference type="EMBL" id="DWWJ01000181">
    <property type="protein sequence ID" value="HJC41797.1"/>
    <property type="molecule type" value="Genomic_DNA"/>
</dbReference>
<dbReference type="PANTHER" id="PTHR32063:SF0">
    <property type="entry name" value="SWARMING MOTILITY PROTEIN SWRC"/>
    <property type="match status" value="1"/>
</dbReference>
<sequence>MKLIQLILRRPASVVMLILAVVVFGTASLTGMPLEYMPDMDMPMELVMVTWPGADADSIDRLVTQPIEDECETLSDIDSVNSYTYDNYALIQLTYNYGVDMDEVYSDLKSTMDTLMPQLPEDCEDPMIMELSADMISTMMISAVAPEGMDVTSYLNDTVVPVLESIGGVAMVDVTGAQDEYLRVVLDEAPMRQYGLSISTVGSAIAAADFDMPVGDVTLGTQDIALGVYGNIDIDPDFRNLPIQTPSGQTVRLDDVATFFNLYREDADSISRYNGSESVLLSISKQDSASTMDVCNAVLDVLDQYSAEGISFEVIYSEGESILDTLGEVLNTLITGVILTMIVLLIFFGDLKASLIVAISMPLSILLAVILLNYAGYAIDLMTGTSLIIAIGMIVDNSIVILESCMRCKEEGMDFKEAAAHGTSTMLMSILAGTLTTVVVYIPLALADGMVGMMAAPLSWTILLTLLSSFVCAVVVVPLAFVWLKPRAKEDIFANRLVRRFQGFYRQIMPKLLRHPGRVVLVGLACFLASLLLLTQMEFVLMADNYDGSITVEATFRSGTKLEVMDERVQELEAALLSDENFDSVTLSISDNVATFTAYAVENCPRSSAEAVEAYTSQFGSIPGMDVAVDPSGAMNMSAMLGSSTSKEVTLLSDDLDSLQEGANQVAEAMGQVPGVIRVDNAFDQSRMKGRMVIDSQKALALGTSESSVAMQVYYLLNGMTAATVDYGDTEYDVVLEYPEGKYDDITALLDYPITTQSGRQVALRDICEVEYVTTLPSITRQDGQYMTTITATTTEAAKYTAADAIDAAVAEMTFPAGVSSGIGNMDSTTNDAVESIVTALLAAIFLVFLVMAIQFDSPRLSIMVMMCIPMSLIGSILLVFFTGRPMSITGLMGFLMLVGIAVNNGIYLVDGTNQLRETLPLGEALVEAGTTRLRPILMTTLTTVISMVPMMFSNDSGMGMMKDMAYVMVGGLIVSTILAMFLMPAFYLLIRGERVDGTRRKKRFGRKKEEATTGAQ</sequence>
<feature type="transmembrane region" description="Helical" evidence="1">
    <location>
        <begin position="519"/>
        <end position="542"/>
    </location>
</feature>
<dbReference type="Gene3D" id="3.30.70.1430">
    <property type="entry name" value="Multidrug efflux transporter AcrB pore domain"/>
    <property type="match status" value="2"/>
</dbReference>
<protein>
    <submittedName>
        <fullName evidence="2">Efflux RND transporter permease subunit</fullName>
    </submittedName>
</protein>
<dbReference type="Gene3D" id="3.30.2090.10">
    <property type="entry name" value="Multidrug efflux transporter AcrB TolC docking domain, DN and DC subdomains"/>
    <property type="match status" value="2"/>
</dbReference>
<dbReference type="PRINTS" id="PR00702">
    <property type="entry name" value="ACRIFLAVINRP"/>
</dbReference>
<reference evidence="2" key="1">
    <citation type="journal article" date="2021" name="PeerJ">
        <title>Extensive microbial diversity within the chicken gut microbiome revealed by metagenomics and culture.</title>
        <authorList>
            <person name="Gilroy R."/>
            <person name="Ravi A."/>
            <person name="Getino M."/>
            <person name="Pursley I."/>
            <person name="Horton D.L."/>
            <person name="Alikhan N.F."/>
            <person name="Baker D."/>
            <person name="Gharbi K."/>
            <person name="Hall N."/>
            <person name="Watson M."/>
            <person name="Adriaenssens E.M."/>
            <person name="Foster-Nyarko E."/>
            <person name="Jarju S."/>
            <person name="Secka A."/>
            <person name="Antonio M."/>
            <person name="Oren A."/>
            <person name="Chaudhuri R.R."/>
            <person name="La Ragione R."/>
            <person name="Hildebrand F."/>
            <person name="Pallen M.J."/>
        </authorList>
    </citation>
    <scope>NUCLEOTIDE SEQUENCE</scope>
    <source>
        <strain evidence="2">CHK186-1790</strain>
    </source>
</reference>
<dbReference type="PANTHER" id="PTHR32063">
    <property type="match status" value="1"/>
</dbReference>
<feature type="transmembrane region" description="Helical" evidence="1">
    <location>
        <begin position="889"/>
        <end position="910"/>
    </location>
</feature>
<dbReference type="GO" id="GO:0005886">
    <property type="term" value="C:plasma membrane"/>
    <property type="evidence" value="ECO:0007669"/>
    <property type="project" value="TreeGrafter"/>
</dbReference>
<dbReference type="Gene3D" id="3.30.70.1320">
    <property type="entry name" value="Multidrug efflux transporter AcrB pore domain like"/>
    <property type="match status" value="1"/>
</dbReference>
<dbReference type="Gene3D" id="1.20.1640.10">
    <property type="entry name" value="Multidrug efflux transporter AcrB transmembrane domain"/>
    <property type="match status" value="2"/>
</dbReference>
<accession>A0A9D2P1B9</accession>
<keyword evidence="1" id="KW-0472">Membrane</keyword>
<dbReference type="SUPFAM" id="SSF82714">
    <property type="entry name" value="Multidrug efflux transporter AcrB TolC docking domain, DN and DC subdomains"/>
    <property type="match status" value="2"/>
</dbReference>
<dbReference type="GO" id="GO:0042910">
    <property type="term" value="F:xenobiotic transmembrane transporter activity"/>
    <property type="evidence" value="ECO:0007669"/>
    <property type="project" value="TreeGrafter"/>
</dbReference>
<dbReference type="SUPFAM" id="SSF82693">
    <property type="entry name" value="Multidrug efflux transporter AcrB pore domain, PN1, PN2, PC1 and PC2 subdomains"/>
    <property type="match status" value="2"/>
</dbReference>
<evidence type="ECO:0000313" key="3">
    <source>
        <dbReference type="Proteomes" id="UP000823882"/>
    </source>
</evidence>
<feature type="transmembrane region" description="Helical" evidence="1">
    <location>
        <begin position="861"/>
        <end position="883"/>
    </location>
</feature>
<feature type="transmembrane region" description="Helical" evidence="1">
    <location>
        <begin position="965"/>
        <end position="991"/>
    </location>
</feature>
<proteinExistence type="predicted"/>
<feature type="transmembrane region" description="Helical" evidence="1">
    <location>
        <begin position="355"/>
        <end position="375"/>
    </location>
</feature>
<organism evidence="2 3">
    <name type="scientific">Candidatus Intestinimonas pullistercoris</name>
    <dbReference type="NCBI Taxonomy" id="2838623"/>
    <lineage>
        <taxon>Bacteria</taxon>
        <taxon>Bacillati</taxon>
        <taxon>Bacillota</taxon>
        <taxon>Clostridia</taxon>
        <taxon>Eubacteriales</taxon>
        <taxon>Intestinimonas</taxon>
    </lineage>
</organism>
<gene>
    <name evidence="2" type="ORF">H9701_09655</name>
</gene>
<feature type="transmembrane region" description="Helical" evidence="1">
    <location>
        <begin position="836"/>
        <end position="854"/>
    </location>
</feature>
<feature type="transmembrane region" description="Helical" evidence="1">
    <location>
        <begin position="458"/>
        <end position="484"/>
    </location>
</feature>
<feature type="transmembrane region" description="Helical" evidence="1">
    <location>
        <begin position="381"/>
        <end position="402"/>
    </location>
</feature>
<dbReference type="Proteomes" id="UP000823882">
    <property type="component" value="Unassembled WGS sequence"/>
</dbReference>
<feature type="transmembrane region" description="Helical" evidence="1">
    <location>
        <begin position="423"/>
        <end position="446"/>
    </location>
</feature>
<evidence type="ECO:0000256" key="1">
    <source>
        <dbReference type="SAM" id="Phobius"/>
    </source>
</evidence>
<dbReference type="Pfam" id="PF00873">
    <property type="entry name" value="ACR_tran"/>
    <property type="match status" value="1"/>
</dbReference>
<feature type="transmembrane region" description="Helical" evidence="1">
    <location>
        <begin position="12"/>
        <end position="34"/>
    </location>
</feature>
<dbReference type="InterPro" id="IPR027463">
    <property type="entry name" value="AcrB_DN_DC_subdom"/>
</dbReference>
<dbReference type="SUPFAM" id="SSF82866">
    <property type="entry name" value="Multidrug efflux transporter AcrB transmembrane domain"/>
    <property type="match status" value="2"/>
</dbReference>